<name>A0A2J6S513_HYAVF</name>
<dbReference type="Proteomes" id="UP000235786">
    <property type="component" value="Unassembled WGS sequence"/>
</dbReference>
<organism evidence="1 2">
    <name type="scientific">Hyaloscypha variabilis (strain UAMH 11265 / GT02V1 / F)</name>
    <name type="common">Meliniomyces variabilis</name>
    <dbReference type="NCBI Taxonomy" id="1149755"/>
    <lineage>
        <taxon>Eukaryota</taxon>
        <taxon>Fungi</taxon>
        <taxon>Dikarya</taxon>
        <taxon>Ascomycota</taxon>
        <taxon>Pezizomycotina</taxon>
        <taxon>Leotiomycetes</taxon>
        <taxon>Helotiales</taxon>
        <taxon>Hyaloscyphaceae</taxon>
        <taxon>Hyaloscypha</taxon>
        <taxon>Hyaloscypha variabilis</taxon>
    </lineage>
</organism>
<reference evidence="1 2" key="1">
    <citation type="submission" date="2016-04" db="EMBL/GenBank/DDBJ databases">
        <title>A degradative enzymes factory behind the ericoid mycorrhizal symbiosis.</title>
        <authorList>
            <consortium name="DOE Joint Genome Institute"/>
            <person name="Martino E."/>
            <person name="Morin E."/>
            <person name="Grelet G."/>
            <person name="Kuo A."/>
            <person name="Kohler A."/>
            <person name="Daghino S."/>
            <person name="Barry K."/>
            <person name="Choi C."/>
            <person name="Cichocki N."/>
            <person name="Clum A."/>
            <person name="Copeland A."/>
            <person name="Hainaut M."/>
            <person name="Haridas S."/>
            <person name="Labutti K."/>
            <person name="Lindquist E."/>
            <person name="Lipzen A."/>
            <person name="Khouja H.-R."/>
            <person name="Murat C."/>
            <person name="Ohm R."/>
            <person name="Olson A."/>
            <person name="Spatafora J."/>
            <person name="Veneault-Fourrey C."/>
            <person name="Henrissat B."/>
            <person name="Grigoriev I."/>
            <person name="Martin F."/>
            <person name="Perotto S."/>
        </authorList>
    </citation>
    <scope>NUCLEOTIDE SEQUENCE [LARGE SCALE GENOMIC DNA]</scope>
    <source>
        <strain evidence="1 2">F</strain>
    </source>
</reference>
<proteinExistence type="predicted"/>
<sequence>MACHNQPSGIHRPASLRLADWGCIRKHAFSFLSSEECWLTFFPTGEQGHSLAYGLENLLLPHNSLPRVPNTSLAFPWRWVLCLAAEELEIPTDSSVETMKFFSVIRVPLACDVFLTRCSFVTLPASIFPSSFVDAPRVSIFLRLFVATTLKHLHCATILLPQRTSSLHLASSRCAAFEGVDILCLWSCPCGLTLPSSRNITAHLESVLFRLFRLSKPFRNWQFPRRPRSNPTLLPHQQVLEAPHPLFLFMSFDSQSTTISKALLVISPYQSCRTASHRICDPASFFFSDRSAISTLHPSPSSAESTLLGSRPPPTTGSVSEYRALSLETCSDFVERLSANSFSFRRFGCQMLFELEGWVCVEAANEWNRRRVEEWNRDNDERRSANIRRYGLGVGPRIKE</sequence>
<protein>
    <submittedName>
        <fullName evidence="1">Uncharacterized protein</fullName>
    </submittedName>
</protein>
<gene>
    <name evidence="1" type="ORF">L207DRAFT_525176</name>
</gene>
<evidence type="ECO:0000313" key="2">
    <source>
        <dbReference type="Proteomes" id="UP000235786"/>
    </source>
</evidence>
<evidence type="ECO:0000313" key="1">
    <source>
        <dbReference type="EMBL" id="PMD45847.1"/>
    </source>
</evidence>
<keyword evidence="2" id="KW-1185">Reference proteome</keyword>
<accession>A0A2J6S513</accession>
<dbReference type="AlphaFoldDB" id="A0A2J6S513"/>
<dbReference type="EMBL" id="KZ613940">
    <property type="protein sequence ID" value="PMD45847.1"/>
    <property type="molecule type" value="Genomic_DNA"/>
</dbReference>